<name>A0A4R4B3C5_BACTU</name>
<accession>A0A4R4B3C5</accession>
<feature type="domain" description="EamA" evidence="4">
    <location>
        <begin position="3"/>
        <end position="150"/>
    </location>
</feature>
<dbReference type="GO" id="GO:0016020">
    <property type="term" value="C:membrane"/>
    <property type="evidence" value="ECO:0007669"/>
    <property type="project" value="InterPro"/>
</dbReference>
<keyword evidence="3" id="KW-1133">Transmembrane helix</keyword>
<feature type="transmembrane region" description="Helical" evidence="3">
    <location>
        <begin position="165"/>
        <end position="185"/>
    </location>
</feature>
<sequence>MKKGTYFGLLAGIAWAVDTILIGMVLSSQLMMENKEVIFLAPLVSTFLHDFISSLWMMLFMMVRGKFKLTISKMKTKSGRFVMLGAIIGGPIGMTCYVLGVQFLGASYTAAISAICPAIGAFFAFIFLKERLSFINWIGLTISIIFIMILGLFNNSGCSKNCLIGFLFVCICVISWSLEVVIYAYGIKNDEMTAAEALQIRQFISALTYGGFIIPVFNSITFTLKVTQQFEFLMIALTALIGTTSYLLYYQSIKEIGPVKAMALNTTYSAWAVAISIIFLGTSFSWVLVICCLLVFLGAILTIVNPKDIQIWYK</sequence>
<feature type="transmembrane region" description="Helical" evidence="3">
    <location>
        <begin position="38"/>
        <end position="60"/>
    </location>
</feature>
<organism evidence="5 6">
    <name type="scientific">Bacillus thuringiensis</name>
    <dbReference type="NCBI Taxonomy" id="1428"/>
    <lineage>
        <taxon>Bacteria</taxon>
        <taxon>Bacillati</taxon>
        <taxon>Bacillota</taxon>
        <taxon>Bacilli</taxon>
        <taxon>Bacillales</taxon>
        <taxon>Bacillaceae</taxon>
        <taxon>Bacillus</taxon>
        <taxon>Bacillus cereus group</taxon>
    </lineage>
</organism>
<reference evidence="5 6" key="1">
    <citation type="submission" date="2019-03" db="EMBL/GenBank/DDBJ databases">
        <title>Above-ground endophytic microbial communities from plants in different locations in the United States.</title>
        <authorList>
            <person name="Frank C."/>
        </authorList>
    </citation>
    <scope>NUCLEOTIDE SEQUENCE [LARGE SCALE GENOMIC DNA]</scope>
    <source>
        <strain evidence="5 6">LP_2_YM</strain>
    </source>
</reference>
<feature type="transmembrane region" description="Helical" evidence="3">
    <location>
        <begin position="261"/>
        <end position="280"/>
    </location>
</feature>
<keyword evidence="3" id="KW-0812">Transmembrane</keyword>
<dbReference type="SUPFAM" id="SSF103481">
    <property type="entry name" value="Multidrug resistance efflux transporter EmrE"/>
    <property type="match status" value="2"/>
</dbReference>
<feature type="transmembrane region" description="Helical" evidence="3">
    <location>
        <begin position="106"/>
        <end position="127"/>
    </location>
</feature>
<dbReference type="EMBL" id="SMDG01000025">
    <property type="protein sequence ID" value="TCW47118.1"/>
    <property type="molecule type" value="Genomic_DNA"/>
</dbReference>
<dbReference type="Proteomes" id="UP000295285">
    <property type="component" value="Unassembled WGS sequence"/>
</dbReference>
<dbReference type="AlphaFoldDB" id="A0A4R4B3C5"/>
<evidence type="ECO:0000256" key="2">
    <source>
        <dbReference type="ARBA" id="ARBA00007362"/>
    </source>
</evidence>
<dbReference type="InterPro" id="IPR037185">
    <property type="entry name" value="EmrE-like"/>
</dbReference>
<feature type="transmembrane region" description="Helical" evidence="3">
    <location>
        <begin position="206"/>
        <end position="224"/>
    </location>
</feature>
<comment type="caution">
    <text evidence="5">The sequence shown here is derived from an EMBL/GenBank/DDBJ whole genome shotgun (WGS) entry which is preliminary data.</text>
</comment>
<dbReference type="Pfam" id="PF00892">
    <property type="entry name" value="EamA"/>
    <property type="match status" value="2"/>
</dbReference>
<dbReference type="PANTHER" id="PTHR22911:SF137">
    <property type="entry name" value="SOLUTE CARRIER FAMILY 35 MEMBER G2-RELATED"/>
    <property type="match status" value="1"/>
</dbReference>
<keyword evidence="3" id="KW-0472">Membrane</keyword>
<dbReference type="InterPro" id="IPR000620">
    <property type="entry name" value="EamA_dom"/>
</dbReference>
<feature type="transmembrane region" description="Helical" evidence="3">
    <location>
        <begin position="81"/>
        <end position="100"/>
    </location>
</feature>
<feature type="transmembrane region" description="Helical" evidence="3">
    <location>
        <begin position="230"/>
        <end position="249"/>
    </location>
</feature>
<dbReference type="RefSeq" id="WP_131934974.1">
    <property type="nucleotide sequence ID" value="NZ_SMDF01000026.1"/>
</dbReference>
<feature type="transmembrane region" description="Helical" evidence="3">
    <location>
        <begin position="7"/>
        <end position="26"/>
    </location>
</feature>
<comment type="subcellular location">
    <subcellularLocation>
        <location evidence="1">Endomembrane system</location>
        <topology evidence="1">Multi-pass membrane protein</topology>
    </subcellularLocation>
</comment>
<proteinExistence type="inferred from homology"/>
<evidence type="ECO:0000256" key="1">
    <source>
        <dbReference type="ARBA" id="ARBA00004127"/>
    </source>
</evidence>
<gene>
    <name evidence="5" type="ORF">EC910_12539</name>
</gene>
<evidence type="ECO:0000259" key="4">
    <source>
        <dbReference type="Pfam" id="PF00892"/>
    </source>
</evidence>
<evidence type="ECO:0000256" key="3">
    <source>
        <dbReference type="SAM" id="Phobius"/>
    </source>
</evidence>
<evidence type="ECO:0000313" key="5">
    <source>
        <dbReference type="EMBL" id="TCW47118.1"/>
    </source>
</evidence>
<feature type="domain" description="EamA" evidence="4">
    <location>
        <begin position="164"/>
        <end position="303"/>
    </location>
</feature>
<feature type="transmembrane region" description="Helical" evidence="3">
    <location>
        <begin position="286"/>
        <end position="304"/>
    </location>
</feature>
<dbReference type="PANTHER" id="PTHR22911">
    <property type="entry name" value="ACYL-MALONYL CONDENSING ENZYME-RELATED"/>
    <property type="match status" value="1"/>
</dbReference>
<evidence type="ECO:0000313" key="6">
    <source>
        <dbReference type="Proteomes" id="UP000295285"/>
    </source>
</evidence>
<feature type="transmembrane region" description="Helical" evidence="3">
    <location>
        <begin position="134"/>
        <end position="153"/>
    </location>
</feature>
<protein>
    <submittedName>
        <fullName evidence="5">Putative membrane protein</fullName>
    </submittedName>
</protein>
<comment type="similarity">
    <text evidence="2">Belongs to the EamA transporter family.</text>
</comment>